<evidence type="ECO:0000313" key="8">
    <source>
        <dbReference type="Proteomes" id="UP001303473"/>
    </source>
</evidence>
<feature type="signal peptide" evidence="6">
    <location>
        <begin position="1"/>
        <end position="18"/>
    </location>
</feature>
<dbReference type="SUPFAM" id="SSF51905">
    <property type="entry name" value="FAD/NAD(P)-binding domain"/>
    <property type="match status" value="1"/>
</dbReference>
<evidence type="ECO:0008006" key="9">
    <source>
        <dbReference type="Google" id="ProtNLM"/>
    </source>
</evidence>
<dbReference type="PANTHER" id="PTHR11552:SF201">
    <property type="entry name" value="GLUCOSE-METHANOL-CHOLINE OXIDOREDUCTASE N-TERMINAL DOMAIN-CONTAINING PROTEIN"/>
    <property type="match status" value="1"/>
</dbReference>
<evidence type="ECO:0000256" key="4">
    <source>
        <dbReference type="ARBA" id="ARBA00022827"/>
    </source>
</evidence>
<name>A0AAN6S400_9PEZI</name>
<feature type="non-terminal residue" evidence="7">
    <location>
        <position position="1"/>
    </location>
</feature>
<comment type="similarity">
    <text evidence="2">Belongs to the GMC oxidoreductase family.</text>
</comment>
<evidence type="ECO:0000256" key="5">
    <source>
        <dbReference type="ARBA" id="ARBA00023002"/>
    </source>
</evidence>
<reference evidence="8" key="1">
    <citation type="journal article" date="2023" name="Mol. Phylogenet. Evol.">
        <title>Genome-scale phylogeny and comparative genomics of the fungal order Sordariales.</title>
        <authorList>
            <person name="Hensen N."/>
            <person name="Bonometti L."/>
            <person name="Westerberg I."/>
            <person name="Brannstrom I.O."/>
            <person name="Guillou S."/>
            <person name="Cros-Aarteil S."/>
            <person name="Calhoun S."/>
            <person name="Haridas S."/>
            <person name="Kuo A."/>
            <person name="Mondo S."/>
            <person name="Pangilinan J."/>
            <person name="Riley R."/>
            <person name="LaButti K."/>
            <person name="Andreopoulos B."/>
            <person name="Lipzen A."/>
            <person name="Chen C."/>
            <person name="Yan M."/>
            <person name="Daum C."/>
            <person name="Ng V."/>
            <person name="Clum A."/>
            <person name="Steindorff A."/>
            <person name="Ohm R.A."/>
            <person name="Martin F."/>
            <person name="Silar P."/>
            <person name="Natvig D.O."/>
            <person name="Lalanne C."/>
            <person name="Gautier V."/>
            <person name="Ament-Velasquez S.L."/>
            <person name="Kruys A."/>
            <person name="Hutchinson M.I."/>
            <person name="Powell A.J."/>
            <person name="Barry K."/>
            <person name="Miller A.N."/>
            <person name="Grigoriev I.V."/>
            <person name="Debuchy R."/>
            <person name="Gladieux P."/>
            <person name="Hiltunen Thoren M."/>
            <person name="Johannesson H."/>
        </authorList>
    </citation>
    <scope>NUCLEOTIDE SEQUENCE [LARGE SCALE GENOMIC DNA]</scope>
    <source>
        <strain evidence="8">CBS 340.73</strain>
    </source>
</reference>
<proteinExistence type="inferred from homology"/>
<dbReference type="EMBL" id="MU853818">
    <property type="protein sequence ID" value="KAK3939021.1"/>
    <property type="molecule type" value="Genomic_DNA"/>
</dbReference>
<comment type="caution">
    <text evidence="7">The sequence shown here is derived from an EMBL/GenBank/DDBJ whole genome shotgun (WGS) entry which is preliminary data.</text>
</comment>
<dbReference type="GO" id="GO:0050660">
    <property type="term" value="F:flavin adenine dinucleotide binding"/>
    <property type="evidence" value="ECO:0007669"/>
    <property type="project" value="InterPro"/>
</dbReference>
<organism evidence="7 8">
    <name type="scientific">Diplogelasinospora grovesii</name>
    <dbReference type="NCBI Taxonomy" id="303347"/>
    <lineage>
        <taxon>Eukaryota</taxon>
        <taxon>Fungi</taxon>
        <taxon>Dikarya</taxon>
        <taxon>Ascomycota</taxon>
        <taxon>Pezizomycotina</taxon>
        <taxon>Sordariomycetes</taxon>
        <taxon>Sordariomycetidae</taxon>
        <taxon>Sordariales</taxon>
        <taxon>Diplogelasinosporaceae</taxon>
        <taxon>Diplogelasinospora</taxon>
    </lineage>
</organism>
<dbReference type="InterPro" id="IPR036188">
    <property type="entry name" value="FAD/NAD-bd_sf"/>
</dbReference>
<evidence type="ECO:0000313" key="7">
    <source>
        <dbReference type="EMBL" id="KAK3939021.1"/>
    </source>
</evidence>
<keyword evidence="3" id="KW-0285">Flavoprotein</keyword>
<dbReference type="Gene3D" id="3.30.560.10">
    <property type="entry name" value="Glucose Oxidase, domain 3"/>
    <property type="match status" value="1"/>
</dbReference>
<dbReference type="Proteomes" id="UP001303473">
    <property type="component" value="Unassembled WGS sequence"/>
</dbReference>
<dbReference type="Gene3D" id="3.50.50.60">
    <property type="entry name" value="FAD/NAD(P)-binding domain"/>
    <property type="match status" value="1"/>
</dbReference>
<evidence type="ECO:0000256" key="1">
    <source>
        <dbReference type="ARBA" id="ARBA00001974"/>
    </source>
</evidence>
<comment type="cofactor">
    <cofactor evidence="1">
        <name>FAD</name>
        <dbReference type="ChEBI" id="CHEBI:57692"/>
    </cofactor>
</comment>
<dbReference type="AlphaFoldDB" id="A0AAN6S400"/>
<evidence type="ECO:0000256" key="2">
    <source>
        <dbReference type="ARBA" id="ARBA00010790"/>
    </source>
</evidence>
<accession>A0AAN6S400</accession>
<evidence type="ECO:0000256" key="6">
    <source>
        <dbReference type="SAM" id="SignalP"/>
    </source>
</evidence>
<gene>
    <name evidence="7" type="ORF">QBC46DRAFT_264095</name>
</gene>
<evidence type="ECO:0000256" key="3">
    <source>
        <dbReference type="ARBA" id="ARBA00022630"/>
    </source>
</evidence>
<keyword evidence="5" id="KW-0560">Oxidoreductase</keyword>
<keyword evidence="4" id="KW-0274">FAD</keyword>
<dbReference type="InterPro" id="IPR012132">
    <property type="entry name" value="GMC_OxRdtase"/>
</dbReference>
<keyword evidence="8" id="KW-1185">Reference proteome</keyword>
<keyword evidence="6" id="KW-0732">Signal</keyword>
<sequence>VTNILTALALGLLPTAWARLQFAHIRERASQVKDTYEYVIIGAGTAGLTVADRLTEGSKYTVLVIECGYAATDAEIKKVKGRTYKDLPDFSYNITSISQPGMLNRTQKVVVGCTAGGSSAIKGVSGF</sequence>
<dbReference type="PANTHER" id="PTHR11552">
    <property type="entry name" value="GLUCOSE-METHANOL-CHOLINE GMC OXIDOREDUCTASE"/>
    <property type="match status" value="1"/>
</dbReference>
<protein>
    <recommendedName>
        <fullName evidence="9">Glucose-methanol-choline oxidoreductase N-terminal domain-containing protein</fullName>
    </recommendedName>
</protein>
<feature type="chain" id="PRO_5042960304" description="Glucose-methanol-choline oxidoreductase N-terminal domain-containing protein" evidence="6">
    <location>
        <begin position="19"/>
        <end position="127"/>
    </location>
</feature>
<dbReference type="GO" id="GO:0016491">
    <property type="term" value="F:oxidoreductase activity"/>
    <property type="evidence" value="ECO:0007669"/>
    <property type="project" value="UniProtKB-KW"/>
</dbReference>